<accession>A0A366KC65</accession>
<dbReference type="Gene3D" id="3.40.50.300">
    <property type="entry name" value="P-loop containing nucleotide triphosphate hydrolases"/>
    <property type="match status" value="2"/>
</dbReference>
<keyword evidence="1" id="KW-0547">Nucleotide-binding</keyword>
<protein>
    <submittedName>
        <fullName evidence="1">ATP-binding protein</fullName>
    </submittedName>
</protein>
<reference evidence="1 2" key="1">
    <citation type="submission" date="2017-10" db="EMBL/GenBank/DDBJ databases">
        <title>Bifidobacterium xylocopum sp. nov. and Bifidobacterium aemilianum sp. nov., from the carpenter bee (Xylocopa violacea) digestive tract.</title>
        <authorList>
            <person name="Alberoni D."/>
            <person name="Baffoni L."/>
            <person name="Di Gioia D."/>
            <person name="Gaggia F."/>
            <person name="Biavati B."/>
        </authorList>
    </citation>
    <scope>NUCLEOTIDE SEQUENCE [LARGE SCALE GENOMIC DNA]</scope>
    <source>
        <strain evidence="1 2">XV2</strain>
    </source>
</reference>
<keyword evidence="2" id="KW-1185">Reference proteome</keyword>
<dbReference type="GO" id="GO:0005524">
    <property type="term" value="F:ATP binding"/>
    <property type="evidence" value="ECO:0007669"/>
    <property type="project" value="UniProtKB-KW"/>
</dbReference>
<dbReference type="Proteomes" id="UP000252345">
    <property type="component" value="Unassembled WGS sequence"/>
</dbReference>
<name>A0A366KC65_9BIFI</name>
<gene>
    <name evidence="1" type="ORF">CRD59_07000</name>
</gene>
<dbReference type="InterPro" id="IPR027417">
    <property type="entry name" value="P-loop_NTPase"/>
</dbReference>
<evidence type="ECO:0000313" key="2">
    <source>
        <dbReference type="Proteomes" id="UP000252345"/>
    </source>
</evidence>
<keyword evidence="1" id="KW-0067">ATP-binding</keyword>
<organism evidence="1 2">
    <name type="scientific">Bifidobacterium xylocopae</name>
    <dbReference type="NCBI Taxonomy" id="2493119"/>
    <lineage>
        <taxon>Bacteria</taxon>
        <taxon>Bacillati</taxon>
        <taxon>Actinomycetota</taxon>
        <taxon>Actinomycetes</taxon>
        <taxon>Bifidobacteriales</taxon>
        <taxon>Bifidobacteriaceae</taxon>
        <taxon>Bifidobacterium</taxon>
    </lineage>
</organism>
<dbReference type="SUPFAM" id="SSF52540">
    <property type="entry name" value="P-loop containing nucleoside triphosphate hydrolases"/>
    <property type="match status" value="1"/>
</dbReference>
<sequence>MTSVPDAGLLNPFGVSGYPELDGPLIGKSTMNGNPWYFDAWSPYRHDGTSVNAWVAGLMGSGKSMFLKAFGSRETTPPWNRKVIIEGDPNNEWAAVAHSVGGQVIQVGSGSYLNPLDPGEPATGQDMRAWRKTVLGIQRDALEAIAHVLRPERRLDSAERAVIAAALRHFLDVGRTPTLITFVDLLQSEWVRSYDFRGLDAQTAVESANSLILLYDQVVTGVESGAFECDSTIEIDPNSPMLVFDTGSVNDQNERKKQLYMAAMSSIVERLCARQDGQFRIIIAEEGHELLKNPVLVDAWEHRMRMSGHLGVSSWMLLHELSDLDKFAKAGTEHRNKINSILTLSGTQVIYKQSAASLELMKSLLRNLTVAEVKTIESLSPYSALWRVGDQVRDVVQAYFSPAAATIMRNDENRA</sequence>
<dbReference type="EMBL" id="PDCH01000019">
    <property type="protein sequence ID" value="RBP98832.1"/>
    <property type="molecule type" value="Genomic_DNA"/>
</dbReference>
<proteinExistence type="predicted"/>
<evidence type="ECO:0000313" key="1">
    <source>
        <dbReference type="EMBL" id="RBP98832.1"/>
    </source>
</evidence>
<comment type="caution">
    <text evidence="1">The sequence shown here is derived from an EMBL/GenBank/DDBJ whole genome shotgun (WGS) entry which is preliminary data.</text>
</comment>
<dbReference type="AlphaFoldDB" id="A0A366KC65"/>